<name>A0AAP0NY56_9MAGN</name>
<sequence length="160" mass="18078">MRSEAAVGGALATRTQFNQGGKGKKYKKNKKEKSVFDSPKTSMGTKSDFPHCKHCGRKGHPPFKCWMKPDQQCEKCQKRGQICRSNPQPRNVTQGNLQHKNAAQVADQEEEEEQLFVASCFASNNASDKWLVDNGCTYHMTFNRDLFKELDTSITFNANL</sequence>
<organism evidence="3 4">
    <name type="scientific">Stephania yunnanensis</name>
    <dbReference type="NCBI Taxonomy" id="152371"/>
    <lineage>
        <taxon>Eukaryota</taxon>
        <taxon>Viridiplantae</taxon>
        <taxon>Streptophyta</taxon>
        <taxon>Embryophyta</taxon>
        <taxon>Tracheophyta</taxon>
        <taxon>Spermatophyta</taxon>
        <taxon>Magnoliopsida</taxon>
        <taxon>Ranunculales</taxon>
        <taxon>Menispermaceae</taxon>
        <taxon>Menispermoideae</taxon>
        <taxon>Cissampelideae</taxon>
        <taxon>Stephania</taxon>
    </lineage>
</organism>
<feature type="domain" description="Retrovirus-related Pol polyprotein from transposon TNT 1-94-like beta-barrel" evidence="2">
    <location>
        <begin position="130"/>
        <end position="153"/>
    </location>
</feature>
<dbReference type="InterPro" id="IPR036875">
    <property type="entry name" value="Znf_CCHC_sf"/>
</dbReference>
<dbReference type="Proteomes" id="UP001420932">
    <property type="component" value="Unassembled WGS sequence"/>
</dbReference>
<protein>
    <recommendedName>
        <fullName evidence="2">Retrovirus-related Pol polyprotein from transposon TNT 1-94-like beta-barrel domain-containing protein</fullName>
    </recommendedName>
</protein>
<evidence type="ECO:0000256" key="1">
    <source>
        <dbReference type="SAM" id="MobiDB-lite"/>
    </source>
</evidence>
<evidence type="ECO:0000259" key="2">
    <source>
        <dbReference type="Pfam" id="PF22936"/>
    </source>
</evidence>
<dbReference type="AlphaFoldDB" id="A0AAP0NY56"/>
<feature type="region of interest" description="Disordered" evidence="1">
    <location>
        <begin position="1"/>
        <end position="47"/>
    </location>
</feature>
<dbReference type="Pfam" id="PF22936">
    <property type="entry name" value="Pol_BBD"/>
    <property type="match status" value="1"/>
</dbReference>
<dbReference type="EMBL" id="JBBNAF010000008">
    <property type="protein sequence ID" value="KAK9122005.1"/>
    <property type="molecule type" value="Genomic_DNA"/>
</dbReference>
<evidence type="ECO:0000313" key="3">
    <source>
        <dbReference type="EMBL" id="KAK9122005.1"/>
    </source>
</evidence>
<proteinExistence type="predicted"/>
<dbReference type="GO" id="GO:0008270">
    <property type="term" value="F:zinc ion binding"/>
    <property type="evidence" value="ECO:0007669"/>
    <property type="project" value="InterPro"/>
</dbReference>
<reference evidence="3 4" key="1">
    <citation type="submission" date="2024-01" db="EMBL/GenBank/DDBJ databases">
        <title>Genome assemblies of Stephania.</title>
        <authorList>
            <person name="Yang L."/>
        </authorList>
    </citation>
    <scope>NUCLEOTIDE SEQUENCE [LARGE SCALE GENOMIC DNA]</scope>
    <source>
        <strain evidence="3">YNDBR</strain>
        <tissue evidence="3">Leaf</tissue>
    </source>
</reference>
<dbReference type="InterPro" id="IPR054722">
    <property type="entry name" value="PolX-like_BBD"/>
</dbReference>
<evidence type="ECO:0000313" key="4">
    <source>
        <dbReference type="Proteomes" id="UP001420932"/>
    </source>
</evidence>
<comment type="caution">
    <text evidence="3">The sequence shown here is derived from an EMBL/GenBank/DDBJ whole genome shotgun (WGS) entry which is preliminary data.</text>
</comment>
<feature type="compositionally biased region" description="Basic residues" evidence="1">
    <location>
        <begin position="22"/>
        <end position="31"/>
    </location>
</feature>
<gene>
    <name evidence="3" type="ORF">Syun_019622</name>
</gene>
<keyword evidence="4" id="KW-1185">Reference proteome</keyword>
<accession>A0AAP0NY56</accession>
<dbReference type="SUPFAM" id="SSF57756">
    <property type="entry name" value="Retrovirus zinc finger-like domains"/>
    <property type="match status" value="1"/>
</dbReference>
<dbReference type="GO" id="GO:0003676">
    <property type="term" value="F:nucleic acid binding"/>
    <property type="evidence" value="ECO:0007669"/>
    <property type="project" value="InterPro"/>
</dbReference>